<sequence length="295" mass="34311">MDVSIIIVSFNTKELLIDCLNSLKKALKNFKNEIFVVDNNSRDRTVGAIKLLFPEVKLIANSQNFGFSKANNQAIKKAKGKFVLILNPDTKVFPETIETMLKFMEKDENIACATCRVELPDGSLDLDCRRHFPTPWRAFCHFLFLSKIFKGSKIFDQYQMGYLPQNQEHEVDSCVGAFMLVRASAIKKVGLFDEDFFFYGEDLDWCWRFKEAGYKIMYNPQVKIIHYKGAASGMKLTSKHLTKANRQSKKRALYESVHSMELFYKKHYQDKYPFFVNWLVLISMKILERIRVLSA</sequence>
<dbReference type="SUPFAM" id="SSF53448">
    <property type="entry name" value="Nucleotide-diphospho-sugar transferases"/>
    <property type="match status" value="1"/>
</dbReference>
<evidence type="ECO:0000313" key="3">
    <source>
        <dbReference type="Proteomes" id="UP000178369"/>
    </source>
</evidence>
<reference evidence="2 3" key="1">
    <citation type="journal article" date="2016" name="Nat. Commun.">
        <title>Thousands of microbial genomes shed light on interconnected biogeochemical processes in an aquifer system.</title>
        <authorList>
            <person name="Anantharaman K."/>
            <person name="Brown C.T."/>
            <person name="Hug L.A."/>
            <person name="Sharon I."/>
            <person name="Castelle C.J."/>
            <person name="Probst A.J."/>
            <person name="Thomas B.C."/>
            <person name="Singh A."/>
            <person name="Wilkins M.J."/>
            <person name="Karaoz U."/>
            <person name="Brodie E.L."/>
            <person name="Williams K.H."/>
            <person name="Hubbard S.S."/>
            <person name="Banfield J.F."/>
        </authorList>
    </citation>
    <scope>NUCLEOTIDE SEQUENCE [LARGE SCALE GENOMIC DNA]</scope>
</reference>
<dbReference type="Proteomes" id="UP000178369">
    <property type="component" value="Unassembled WGS sequence"/>
</dbReference>
<dbReference type="PANTHER" id="PTHR43179">
    <property type="entry name" value="RHAMNOSYLTRANSFERASE WBBL"/>
    <property type="match status" value="1"/>
</dbReference>
<dbReference type="InterPro" id="IPR029044">
    <property type="entry name" value="Nucleotide-diphossugar_trans"/>
</dbReference>
<name>A0A1F5HGV3_9BACT</name>
<dbReference type="PANTHER" id="PTHR43179:SF7">
    <property type="entry name" value="RHAMNOSYLTRANSFERASE WBBL"/>
    <property type="match status" value="1"/>
</dbReference>
<protein>
    <recommendedName>
        <fullName evidence="1">Glycosyltransferase 2-like domain-containing protein</fullName>
    </recommendedName>
</protein>
<dbReference type="Gene3D" id="3.90.550.10">
    <property type="entry name" value="Spore Coat Polysaccharide Biosynthesis Protein SpsA, Chain A"/>
    <property type="match status" value="1"/>
</dbReference>
<accession>A0A1F5HGV3</accession>
<dbReference type="Pfam" id="PF00535">
    <property type="entry name" value="Glycos_transf_2"/>
    <property type="match status" value="1"/>
</dbReference>
<proteinExistence type="predicted"/>
<gene>
    <name evidence="2" type="ORF">A3F45_03285</name>
</gene>
<dbReference type="InterPro" id="IPR001173">
    <property type="entry name" value="Glyco_trans_2-like"/>
</dbReference>
<organism evidence="2 3">
    <name type="scientific">Candidatus Curtissbacteria bacterium RIFCSPHIGHO2_12_FULL_41_17</name>
    <dbReference type="NCBI Taxonomy" id="1797722"/>
    <lineage>
        <taxon>Bacteria</taxon>
        <taxon>Candidatus Curtissiibacteriota</taxon>
    </lineage>
</organism>
<dbReference type="AlphaFoldDB" id="A0A1F5HGV3"/>
<evidence type="ECO:0000313" key="2">
    <source>
        <dbReference type="EMBL" id="OGE03332.1"/>
    </source>
</evidence>
<comment type="caution">
    <text evidence="2">The sequence shown here is derived from an EMBL/GenBank/DDBJ whole genome shotgun (WGS) entry which is preliminary data.</text>
</comment>
<dbReference type="EMBL" id="MFBL01000057">
    <property type="protein sequence ID" value="OGE03332.1"/>
    <property type="molecule type" value="Genomic_DNA"/>
</dbReference>
<feature type="domain" description="Glycosyltransferase 2-like" evidence="1">
    <location>
        <begin position="4"/>
        <end position="154"/>
    </location>
</feature>
<evidence type="ECO:0000259" key="1">
    <source>
        <dbReference type="Pfam" id="PF00535"/>
    </source>
</evidence>
<dbReference type="CDD" id="cd04186">
    <property type="entry name" value="GT_2_like_c"/>
    <property type="match status" value="1"/>
</dbReference>